<accession>A0ABR2ZM95</accession>
<comment type="caution">
    <text evidence="2">The sequence shown here is derived from an EMBL/GenBank/DDBJ whole genome shotgun (WGS) entry which is preliminary data.</text>
</comment>
<reference evidence="2 3" key="1">
    <citation type="submission" date="2024-05" db="EMBL/GenBank/DDBJ databases">
        <title>A draft genome resource for the thread blight pathogen Marasmius tenuissimus strain MS-2.</title>
        <authorList>
            <person name="Yulfo-Soto G.E."/>
            <person name="Baruah I.K."/>
            <person name="Amoako-Attah I."/>
            <person name="Bukari Y."/>
            <person name="Meinhardt L.W."/>
            <person name="Bailey B.A."/>
            <person name="Cohen S.P."/>
        </authorList>
    </citation>
    <scope>NUCLEOTIDE SEQUENCE [LARGE SCALE GENOMIC DNA]</scope>
    <source>
        <strain evidence="2 3">MS-2</strain>
    </source>
</reference>
<feature type="region of interest" description="Disordered" evidence="1">
    <location>
        <begin position="456"/>
        <end position="533"/>
    </location>
</feature>
<feature type="compositionally biased region" description="Acidic residues" evidence="1">
    <location>
        <begin position="379"/>
        <end position="389"/>
    </location>
</feature>
<gene>
    <name evidence="2" type="ORF">AAF712_010685</name>
</gene>
<feature type="region of interest" description="Disordered" evidence="1">
    <location>
        <begin position="601"/>
        <end position="629"/>
    </location>
</feature>
<feature type="compositionally biased region" description="Low complexity" evidence="1">
    <location>
        <begin position="468"/>
        <end position="482"/>
    </location>
</feature>
<dbReference type="Proteomes" id="UP001437256">
    <property type="component" value="Unassembled WGS sequence"/>
</dbReference>
<feature type="compositionally biased region" description="Low complexity" evidence="1">
    <location>
        <begin position="320"/>
        <end position="343"/>
    </location>
</feature>
<evidence type="ECO:0000313" key="3">
    <source>
        <dbReference type="Proteomes" id="UP001437256"/>
    </source>
</evidence>
<feature type="compositionally biased region" description="Basic and acidic residues" evidence="1">
    <location>
        <begin position="524"/>
        <end position="533"/>
    </location>
</feature>
<dbReference type="EMBL" id="JBBXMP010000104">
    <property type="protein sequence ID" value="KAL0062473.1"/>
    <property type="molecule type" value="Genomic_DNA"/>
</dbReference>
<name>A0ABR2ZM95_9AGAR</name>
<keyword evidence="3" id="KW-1185">Reference proteome</keyword>
<organism evidence="2 3">
    <name type="scientific">Marasmius tenuissimus</name>
    <dbReference type="NCBI Taxonomy" id="585030"/>
    <lineage>
        <taxon>Eukaryota</taxon>
        <taxon>Fungi</taxon>
        <taxon>Dikarya</taxon>
        <taxon>Basidiomycota</taxon>
        <taxon>Agaricomycotina</taxon>
        <taxon>Agaricomycetes</taxon>
        <taxon>Agaricomycetidae</taxon>
        <taxon>Agaricales</taxon>
        <taxon>Marasmiineae</taxon>
        <taxon>Marasmiaceae</taxon>
        <taxon>Marasmius</taxon>
    </lineage>
</organism>
<feature type="region of interest" description="Disordered" evidence="1">
    <location>
        <begin position="320"/>
        <end position="389"/>
    </location>
</feature>
<protein>
    <submittedName>
        <fullName evidence="2">Uncharacterized protein</fullName>
    </submittedName>
</protein>
<sequence length="629" mass="69941">MAEEDADANEVTSRMWDALDVRTQEHWEKVAAEGLPMLENQKGFVAGIQAIIQSCLQSGHLGHGGVAVLFCFDKEKTRNSVPVTVTSMINEWSDPSADIPDTVVLPAAASLCSALHENLAEVLKKQEVQSLKLKNNFTLDGNHWPCFPQLSAEDPSLMVAHTILQEWFQTLWELYKLWWYPEDYSDKIKEHRIILPIPLDAEREAILRVIFQQFFLSRHRSIYWGYVIRYDMIQDEIYLCEDTFDHFIPHNARSVINMVAKSIARVGFLDFKTAHTPGAVNAWIDAVVSCAECPAPPKLDYTKLSFFKYSPVMVRNATPAPDATPALNATPTPNATPAPDATPVSDATPTRSESPKERQRGEESDSNSDEHGHNNEWQGIEDSDSDSELELDHIEEREQGTNLPQLNDFLLEDKTVDRQSQDQVITKDTTDATGDKKTITNTKDTTDYDQKTITNTKDTTTDYDKKTATSTDRSTNTNNNKRAITATKDDSDDSTPAVKKLKHSMKTPKPWRGMQSSQAVTEPAVDHDSESKTKKWKAVATATVSSPPSCQTCSITAAATTTVAVGSARPKRTSAGVLKALTTAQYAARQRLTKAEAAKSAEQALKLHTGAKWKRAEDDSKGAWTKQKV</sequence>
<feature type="compositionally biased region" description="Basic and acidic residues" evidence="1">
    <location>
        <begin position="353"/>
        <end position="374"/>
    </location>
</feature>
<proteinExistence type="predicted"/>
<evidence type="ECO:0000313" key="2">
    <source>
        <dbReference type="EMBL" id="KAL0062473.1"/>
    </source>
</evidence>
<evidence type="ECO:0000256" key="1">
    <source>
        <dbReference type="SAM" id="MobiDB-lite"/>
    </source>
</evidence>